<gene>
    <name evidence="2" type="ORF">SAMN04488554_4311</name>
</gene>
<organism evidence="2 3">
    <name type="scientific">Ruania alba</name>
    <dbReference type="NCBI Taxonomy" id="648782"/>
    <lineage>
        <taxon>Bacteria</taxon>
        <taxon>Bacillati</taxon>
        <taxon>Actinomycetota</taxon>
        <taxon>Actinomycetes</taxon>
        <taxon>Micrococcales</taxon>
        <taxon>Ruaniaceae</taxon>
        <taxon>Ruania</taxon>
    </lineage>
</organism>
<keyword evidence="1" id="KW-0732">Signal</keyword>
<evidence type="ECO:0000313" key="3">
    <source>
        <dbReference type="Proteomes" id="UP000199220"/>
    </source>
</evidence>
<feature type="chain" id="PRO_5011788603" evidence="1">
    <location>
        <begin position="27"/>
        <end position="116"/>
    </location>
</feature>
<evidence type="ECO:0000256" key="1">
    <source>
        <dbReference type="SAM" id="SignalP"/>
    </source>
</evidence>
<sequence>MKARRTLAVVVATAAALALGASSASAHFCYVNNLTPNAAANMADSSAFVTFGELAFEFTGLCPAGIEILAEAGGVSVSTPINMRATMAHGQSNHGIGHLDFEAIDAAFLDAAAACM</sequence>
<keyword evidence="3" id="KW-1185">Reference proteome</keyword>
<evidence type="ECO:0000313" key="2">
    <source>
        <dbReference type="EMBL" id="SEF00618.1"/>
    </source>
</evidence>
<dbReference type="AlphaFoldDB" id="A0A1H5NIR5"/>
<protein>
    <submittedName>
        <fullName evidence="2">Uncharacterized protein</fullName>
    </submittedName>
</protein>
<dbReference type="OrthoDB" id="3827485at2"/>
<name>A0A1H5NIR5_9MICO</name>
<accession>A0A1H5NIR5</accession>
<feature type="signal peptide" evidence="1">
    <location>
        <begin position="1"/>
        <end position="26"/>
    </location>
</feature>
<dbReference type="STRING" id="648782.SAMN04488554_4311"/>
<dbReference type="EMBL" id="FNTX01000002">
    <property type="protein sequence ID" value="SEF00618.1"/>
    <property type="molecule type" value="Genomic_DNA"/>
</dbReference>
<dbReference type="Proteomes" id="UP000199220">
    <property type="component" value="Unassembled WGS sequence"/>
</dbReference>
<reference evidence="3" key="1">
    <citation type="submission" date="2016-10" db="EMBL/GenBank/DDBJ databases">
        <authorList>
            <person name="Varghese N."/>
            <person name="Submissions S."/>
        </authorList>
    </citation>
    <scope>NUCLEOTIDE SEQUENCE [LARGE SCALE GENOMIC DNA]</scope>
    <source>
        <strain evidence="3">DSM 21368</strain>
    </source>
</reference>
<proteinExistence type="predicted"/>